<evidence type="ECO:0000256" key="5">
    <source>
        <dbReference type="ARBA" id="ARBA00023125"/>
    </source>
</evidence>
<dbReference type="RefSeq" id="WP_189354988.1">
    <property type="nucleotide sequence ID" value="NZ_BMYU01000001.1"/>
</dbReference>
<feature type="active site" description="Proton acceptor" evidence="6">
    <location>
        <position position="54"/>
    </location>
</feature>
<sequence length="214" mass="25155">MLYNNLNPEKALIWRIVHRDNLPWILDNGLYCGNSEVRSPAWVNIGNPELIDKRARHAVPLHPKGFLNDYVPFYFTPFSPMLRNIHTGWGGIKKWPNEEIVILVSSLRHVAEIGLPFLFTDSHAYYQWADYYSDLADLDKIDWPLLQRRDFKRDPEDPAKFERYQAEALIYQHVPVAGLLGIVCYTESLKQCIKQEIQVRHLNLPVYVRTGWYF</sequence>
<keyword evidence="2 6" id="KW-0328">Glycosyltransferase</keyword>
<evidence type="ECO:0000313" key="9">
    <source>
        <dbReference type="Proteomes" id="UP000653343"/>
    </source>
</evidence>
<feature type="active site" evidence="6">
    <location>
        <position position="167"/>
    </location>
</feature>
<dbReference type="PROSITE" id="PS52018">
    <property type="entry name" value="DART"/>
    <property type="match status" value="1"/>
</dbReference>
<comment type="catalytic activity">
    <reaction evidence="6">
        <text>a thymidine in DNA + NAD(+) = an N-(ADP-alpha-D-ribosyl)-thymidine in DNA + nicotinamide + H(+)</text>
        <dbReference type="Rhea" id="RHEA:71651"/>
        <dbReference type="Rhea" id="RHEA-COMP:13556"/>
        <dbReference type="Rhea" id="RHEA-COMP:18051"/>
        <dbReference type="ChEBI" id="CHEBI:15378"/>
        <dbReference type="ChEBI" id="CHEBI:17154"/>
        <dbReference type="ChEBI" id="CHEBI:57540"/>
        <dbReference type="ChEBI" id="CHEBI:137386"/>
        <dbReference type="ChEBI" id="CHEBI:191199"/>
    </reaction>
</comment>
<feature type="binding site" evidence="6">
    <location>
        <position position="54"/>
    </location>
    <ligand>
        <name>NAD(+)</name>
        <dbReference type="ChEBI" id="CHEBI:57540"/>
    </ligand>
</feature>
<keyword evidence="3 6" id="KW-0808">Transferase</keyword>
<feature type="binding site" evidence="6">
    <location>
        <begin position="15"/>
        <end position="17"/>
    </location>
    <ligand>
        <name>NAD(+)</name>
        <dbReference type="ChEBI" id="CHEBI:57540"/>
    </ligand>
</feature>
<evidence type="ECO:0000256" key="6">
    <source>
        <dbReference type="PROSITE-ProRule" id="PRU01362"/>
    </source>
</evidence>
<keyword evidence="5 6" id="KW-0238">DNA-binding</keyword>
<evidence type="ECO:0000313" key="8">
    <source>
        <dbReference type="EMBL" id="GGX27484.1"/>
    </source>
</evidence>
<reference evidence="9" key="1">
    <citation type="journal article" date="2019" name="Int. J. Syst. Evol. Microbiol.">
        <title>The Global Catalogue of Microorganisms (GCM) 10K type strain sequencing project: providing services to taxonomists for standard genome sequencing and annotation.</title>
        <authorList>
            <consortium name="The Broad Institute Genomics Platform"/>
            <consortium name="The Broad Institute Genome Sequencing Center for Infectious Disease"/>
            <person name="Wu L."/>
            <person name="Ma J."/>
        </authorList>
    </citation>
    <scope>NUCLEOTIDE SEQUENCE [LARGE SCALE GENOMIC DNA]</scope>
    <source>
        <strain evidence="9">KCTC 23917</strain>
    </source>
</reference>
<protein>
    <recommendedName>
        <fullName evidence="7">DarT domain-containing protein</fullName>
    </recommendedName>
</protein>
<dbReference type="Proteomes" id="UP000653343">
    <property type="component" value="Unassembled WGS sequence"/>
</dbReference>
<name>A0ABQ2XQM5_9BURK</name>
<dbReference type="InterPro" id="IPR029494">
    <property type="entry name" value="DarT"/>
</dbReference>
<evidence type="ECO:0000256" key="1">
    <source>
        <dbReference type="ARBA" id="ARBA00022649"/>
    </source>
</evidence>
<comment type="similarity">
    <text evidence="6">Belongs to the DarT ADP-ribosyltransferase family.</text>
</comment>
<evidence type="ECO:0000256" key="4">
    <source>
        <dbReference type="ARBA" id="ARBA00022695"/>
    </source>
</evidence>
<comment type="caution">
    <text evidence="8">The sequence shown here is derived from an EMBL/GenBank/DDBJ whole genome shotgun (WGS) entry which is preliminary data.</text>
</comment>
<dbReference type="Pfam" id="PF14487">
    <property type="entry name" value="DarT"/>
    <property type="match status" value="1"/>
</dbReference>
<comment type="caution">
    <text evidence="6">Lacks conserved residue(s) required for the propagation of feature annotation.</text>
</comment>
<evidence type="ECO:0000256" key="3">
    <source>
        <dbReference type="ARBA" id="ARBA00022679"/>
    </source>
</evidence>
<dbReference type="EMBL" id="BMYU01000001">
    <property type="protein sequence ID" value="GGX27484.1"/>
    <property type="molecule type" value="Genomic_DNA"/>
</dbReference>
<proteinExistence type="inferred from homology"/>
<evidence type="ECO:0000256" key="2">
    <source>
        <dbReference type="ARBA" id="ARBA00022676"/>
    </source>
</evidence>
<keyword evidence="1 6" id="KW-1277">Toxin-antitoxin system</keyword>
<accession>A0ABQ2XQM5</accession>
<feature type="domain" description="DarT" evidence="7">
    <location>
        <begin position="11"/>
        <end position="214"/>
    </location>
</feature>
<evidence type="ECO:0000259" key="7">
    <source>
        <dbReference type="PROSITE" id="PS52018"/>
    </source>
</evidence>
<organism evidence="8 9">
    <name type="scientific">Undibacterium squillarum</name>
    <dbReference type="NCBI Taxonomy" id="1131567"/>
    <lineage>
        <taxon>Bacteria</taxon>
        <taxon>Pseudomonadati</taxon>
        <taxon>Pseudomonadota</taxon>
        <taxon>Betaproteobacteria</taxon>
        <taxon>Burkholderiales</taxon>
        <taxon>Oxalobacteraceae</taxon>
        <taxon>Undibacterium</taxon>
    </lineage>
</organism>
<gene>
    <name evidence="8" type="ORF">GCM10010946_00160</name>
</gene>
<keyword evidence="4 6" id="KW-0548">Nucleotidyltransferase</keyword>
<keyword evidence="9" id="KW-1185">Reference proteome</keyword>